<dbReference type="OrthoDB" id="3641178at2759"/>
<dbReference type="OMA" id="HYSQCAK"/>
<dbReference type="AlphaFoldDB" id="A0A7U2I1R3"/>
<keyword evidence="2" id="KW-1185">Reference proteome</keyword>
<name>A0A7U2I1R3_PHANO</name>
<dbReference type="VEuPathDB" id="FungiDB:JI435_046570"/>
<proteinExistence type="predicted"/>
<dbReference type="EMBL" id="CP069030">
    <property type="protein sequence ID" value="QRC98609.1"/>
    <property type="molecule type" value="Genomic_DNA"/>
</dbReference>
<dbReference type="Proteomes" id="UP000663193">
    <property type="component" value="Chromosome 8"/>
</dbReference>
<gene>
    <name evidence="1" type="ORF">JI435_046570</name>
</gene>
<sequence length="284" mass="32209">MLIQARWDELRQKMQVVKNAYVSRHYSQCAKYGERLLAEVQGEIHPIHLAYLNFYTALSHDTLAREATLKNRYKELSLAEKHYVAAVAALSPQEYTSDRAMQVASPTSSTSSHSPTEANVIWRFRRADSVSSTASFASSATSISSSRSDLDYTHRSMGSYSFPSPPQHFHAHAHTRKRSIIIPSRPQTPEEYQFAADTAAFVRMVRGHLMDVRTLKQATDAPSVRFRFSSDMSSPVKSRAGSRVFDGEMEEVKRRERKNMSWRPRFDPSETQRLCGEALAELGD</sequence>
<evidence type="ECO:0000313" key="2">
    <source>
        <dbReference type="Proteomes" id="UP000663193"/>
    </source>
</evidence>
<organism evidence="1 2">
    <name type="scientific">Phaeosphaeria nodorum (strain SN15 / ATCC MYA-4574 / FGSC 10173)</name>
    <name type="common">Glume blotch fungus</name>
    <name type="synonym">Parastagonospora nodorum</name>
    <dbReference type="NCBI Taxonomy" id="321614"/>
    <lineage>
        <taxon>Eukaryota</taxon>
        <taxon>Fungi</taxon>
        <taxon>Dikarya</taxon>
        <taxon>Ascomycota</taxon>
        <taxon>Pezizomycotina</taxon>
        <taxon>Dothideomycetes</taxon>
        <taxon>Pleosporomycetidae</taxon>
        <taxon>Pleosporales</taxon>
        <taxon>Pleosporineae</taxon>
        <taxon>Phaeosphaeriaceae</taxon>
        <taxon>Parastagonospora</taxon>
    </lineage>
</organism>
<protein>
    <submittedName>
        <fullName evidence="1">Uncharacterized protein</fullName>
    </submittedName>
</protein>
<reference evidence="2" key="1">
    <citation type="journal article" date="2021" name="BMC Genomics">
        <title>Chromosome-level genome assembly and manually-curated proteome of model necrotroph Parastagonospora nodorum Sn15 reveals a genome-wide trove of candidate effector homologs, and redundancy of virulence-related functions within an accessory chromosome.</title>
        <authorList>
            <person name="Bertazzoni S."/>
            <person name="Jones D.A.B."/>
            <person name="Phan H.T."/>
            <person name="Tan K.-C."/>
            <person name="Hane J.K."/>
        </authorList>
    </citation>
    <scope>NUCLEOTIDE SEQUENCE [LARGE SCALE GENOMIC DNA]</scope>
    <source>
        <strain evidence="2">SN15 / ATCC MYA-4574 / FGSC 10173)</strain>
    </source>
</reference>
<accession>A0A7U2I1R3</accession>
<evidence type="ECO:0000313" key="1">
    <source>
        <dbReference type="EMBL" id="QRC98609.1"/>
    </source>
</evidence>